<keyword evidence="3" id="KW-0378">Hydrolase</keyword>
<dbReference type="PANTHER" id="PTHR11010">
    <property type="entry name" value="PROTEASE S28 PRO-X CARBOXYPEPTIDASE-RELATED"/>
    <property type="match status" value="1"/>
</dbReference>
<dbReference type="EMBL" id="JAKUCV010002697">
    <property type="protein sequence ID" value="KAJ4841789.1"/>
    <property type="molecule type" value="Genomic_DNA"/>
</dbReference>
<keyword evidence="1" id="KW-0645">Protease</keyword>
<evidence type="ECO:0000256" key="2">
    <source>
        <dbReference type="ARBA" id="ARBA00022729"/>
    </source>
</evidence>
<dbReference type="Proteomes" id="UP001141552">
    <property type="component" value="Unassembled WGS sequence"/>
</dbReference>
<comment type="caution">
    <text evidence="4">The sequence shown here is derived from an EMBL/GenBank/DDBJ whole genome shotgun (WGS) entry which is preliminary data.</text>
</comment>
<proteinExistence type="predicted"/>
<keyword evidence="5" id="KW-1185">Reference proteome</keyword>
<accession>A0A9Q0G1F1</accession>
<reference evidence="4" key="2">
    <citation type="journal article" date="2023" name="Plants (Basel)">
        <title>Annotation of the Turnera subulata (Passifloraceae) Draft Genome Reveals the S-Locus Evolved after the Divergence of Turneroideae from Passifloroideae in a Stepwise Manner.</title>
        <authorList>
            <person name="Henning P.M."/>
            <person name="Roalson E.H."/>
            <person name="Mir W."/>
            <person name="McCubbin A.G."/>
            <person name="Shore J.S."/>
        </authorList>
    </citation>
    <scope>NUCLEOTIDE SEQUENCE</scope>
    <source>
        <strain evidence="4">F60SS</strain>
    </source>
</reference>
<dbReference type="GO" id="GO:0008239">
    <property type="term" value="F:dipeptidyl-peptidase activity"/>
    <property type="evidence" value="ECO:0007669"/>
    <property type="project" value="TreeGrafter"/>
</dbReference>
<gene>
    <name evidence="4" type="ORF">Tsubulata_010537</name>
</gene>
<reference evidence="4" key="1">
    <citation type="submission" date="2022-02" db="EMBL/GenBank/DDBJ databases">
        <authorList>
            <person name="Henning P.M."/>
            <person name="McCubbin A.G."/>
            <person name="Shore J.S."/>
        </authorList>
    </citation>
    <scope>NUCLEOTIDE SEQUENCE</scope>
    <source>
        <strain evidence="4">F60SS</strain>
        <tissue evidence="4">Leaves</tissue>
    </source>
</reference>
<dbReference type="PANTHER" id="PTHR11010:SF96">
    <property type="entry name" value="LYSOSOMAL PRO-X CARBOXYPEPTIDASE-LIKE ISOFORM X1"/>
    <property type="match status" value="1"/>
</dbReference>
<dbReference type="OrthoDB" id="2130629at2759"/>
<name>A0A9Q0G1F1_9ROSI</name>
<evidence type="ECO:0000313" key="4">
    <source>
        <dbReference type="EMBL" id="KAJ4841789.1"/>
    </source>
</evidence>
<evidence type="ECO:0000313" key="5">
    <source>
        <dbReference type="Proteomes" id="UP001141552"/>
    </source>
</evidence>
<sequence>VLQNISDTVVAVTTLNGSHCLDLNGARETDPDWLTAQRNSELTIIEGWISKYYDDLRKQ</sequence>
<keyword evidence="2" id="KW-0732">Signal</keyword>
<protein>
    <submittedName>
        <fullName evidence="4">Uncharacterized protein</fullName>
    </submittedName>
</protein>
<evidence type="ECO:0000256" key="3">
    <source>
        <dbReference type="ARBA" id="ARBA00022801"/>
    </source>
</evidence>
<feature type="non-terminal residue" evidence="4">
    <location>
        <position position="59"/>
    </location>
</feature>
<dbReference type="AlphaFoldDB" id="A0A9Q0G1F1"/>
<organism evidence="4 5">
    <name type="scientific">Turnera subulata</name>
    <dbReference type="NCBI Taxonomy" id="218843"/>
    <lineage>
        <taxon>Eukaryota</taxon>
        <taxon>Viridiplantae</taxon>
        <taxon>Streptophyta</taxon>
        <taxon>Embryophyta</taxon>
        <taxon>Tracheophyta</taxon>
        <taxon>Spermatophyta</taxon>
        <taxon>Magnoliopsida</taxon>
        <taxon>eudicotyledons</taxon>
        <taxon>Gunneridae</taxon>
        <taxon>Pentapetalae</taxon>
        <taxon>rosids</taxon>
        <taxon>fabids</taxon>
        <taxon>Malpighiales</taxon>
        <taxon>Passifloraceae</taxon>
        <taxon>Turnera</taxon>
    </lineage>
</organism>
<dbReference type="GO" id="GO:0006508">
    <property type="term" value="P:proteolysis"/>
    <property type="evidence" value="ECO:0007669"/>
    <property type="project" value="UniProtKB-KW"/>
</dbReference>
<dbReference type="Gene3D" id="3.40.50.1820">
    <property type="entry name" value="alpha/beta hydrolase"/>
    <property type="match status" value="1"/>
</dbReference>
<evidence type="ECO:0000256" key="1">
    <source>
        <dbReference type="ARBA" id="ARBA00022670"/>
    </source>
</evidence>
<dbReference type="InterPro" id="IPR029058">
    <property type="entry name" value="AB_hydrolase_fold"/>
</dbReference>